<keyword evidence="2" id="KW-1185">Reference proteome</keyword>
<name>A0ABX7ANQ5_9BACI</name>
<reference evidence="1 2" key="1">
    <citation type="submission" date="2020-01" db="EMBL/GenBank/DDBJ databases">
        <authorList>
            <person name="Liu G."/>
            <person name="Liu B."/>
        </authorList>
    </citation>
    <scope>NUCLEOTIDE SEQUENCE [LARGE SCALE GENOMIC DNA]</scope>
    <source>
        <strain evidence="1 2">FJAT-51161</strain>
    </source>
</reference>
<accession>A0ABX7ANQ5</accession>
<proteinExistence type="predicted"/>
<dbReference type="RefSeq" id="WP_158003075.1">
    <property type="nucleotide sequence ID" value="NZ_CP067341.1"/>
</dbReference>
<protein>
    <submittedName>
        <fullName evidence="1">Uncharacterized protein</fullName>
    </submittedName>
</protein>
<gene>
    <name evidence="1" type="ORF">FJQ98_20635</name>
</gene>
<evidence type="ECO:0000313" key="2">
    <source>
        <dbReference type="Proteomes" id="UP000596049"/>
    </source>
</evidence>
<evidence type="ECO:0000313" key="1">
    <source>
        <dbReference type="EMBL" id="QQP11577.1"/>
    </source>
</evidence>
<dbReference type="Proteomes" id="UP000596049">
    <property type="component" value="Chromosome"/>
</dbReference>
<organism evidence="1 2">
    <name type="scientific">Lysinibacillus agricola</name>
    <dbReference type="NCBI Taxonomy" id="2590012"/>
    <lineage>
        <taxon>Bacteria</taxon>
        <taxon>Bacillati</taxon>
        <taxon>Bacillota</taxon>
        <taxon>Bacilli</taxon>
        <taxon>Bacillales</taxon>
        <taxon>Bacillaceae</taxon>
        <taxon>Lysinibacillus</taxon>
    </lineage>
</organism>
<dbReference type="EMBL" id="CP067341">
    <property type="protein sequence ID" value="QQP11577.1"/>
    <property type="molecule type" value="Genomic_DNA"/>
</dbReference>
<sequence>MDVIYDIKDETVFDDLATKLKDMTEQEQQAFMMLLQGYQAGIRVGLSIAKGQEEEPA</sequence>